<evidence type="ECO:0000313" key="3">
    <source>
        <dbReference type="EMBL" id="AKI97036.1"/>
    </source>
</evidence>
<evidence type="ECO:0000256" key="1">
    <source>
        <dbReference type="SAM" id="Coils"/>
    </source>
</evidence>
<dbReference type="InterPro" id="IPR026866">
    <property type="entry name" value="CR006_AAA"/>
</dbReference>
<keyword evidence="4" id="KW-1185">Reference proteome</keyword>
<dbReference type="PANTHER" id="PTHR32182">
    <property type="entry name" value="DNA REPLICATION AND REPAIR PROTEIN RECF"/>
    <property type="match status" value="1"/>
</dbReference>
<accession>A0A0G2ZAC5</accession>
<dbReference type="OrthoDB" id="9795565at2"/>
<dbReference type="Gene3D" id="3.40.50.300">
    <property type="entry name" value="P-loop containing nucleotide triphosphate hydrolases"/>
    <property type="match status" value="2"/>
</dbReference>
<dbReference type="AlphaFoldDB" id="A0A0G2ZAC5"/>
<evidence type="ECO:0000259" key="2">
    <source>
        <dbReference type="Pfam" id="PF13166"/>
    </source>
</evidence>
<dbReference type="InterPro" id="IPR027417">
    <property type="entry name" value="P-loop_NTPase"/>
</dbReference>
<feature type="coiled-coil region" evidence="1">
    <location>
        <begin position="355"/>
        <end position="414"/>
    </location>
</feature>
<dbReference type="EMBL" id="CP011232">
    <property type="protein sequence ID" value="AKI97036.1"/>
    <property type="molecule type" value="Genomic_DNA"/>
</dbReference>
<sequence length="777" mass="91397">MIKRIIKIRNIAVFKNFNGEKIPEFGKYNIFYGWNGSGKTTITRILSAFEKCELGNLKLEDDSTCIIETDNGELRLSKSEVISDVLKNNIRVFNEDFVDENLDWKSGKASKILIIGKEHLQQKKELEETIESLNEKRITLNKKQKEFQAKVRKKDKILKEARDEVKEELRFIGDVKPKSGHARDYINYTVRDVEKILTNEKIHLLTSEEFLRLKTSLSEKEAKELISVVKINLEWLDQVKENSKEIFETVIPKEGVSLLLDLQADEELKEWLRVGYEMHRKKTHPVRCAFCGNLISEERLRKLGEYFNDVIRELVKEIEEVVSIIDNTYQRETLSLPLEKEQLYNEFQGEFLDLKDQFARNVNLIRQELNNLRKKLLAKKNNPSHEATFSFGNIDKAKSNIENIVVRINELIKKHNEKTDSFKEKRAEAAHKLELAIISKYNDDYIEKINECRDMSQSIELLDDEVAELEIKQKDLEQKLRDHHFAAEEFNKLLKSFLGRDEIVLETVEGGYVIKRNGRIANNLSEGEKNAIALIYFLIKLKEENFNLRNGIVVIDDPVSSFDSQNLYNAFGFIKEKIKKLGPKQVFILTHNFPFFRLLRGWMEHEKKKERCTLYMIRSKIEPNEHRYSIIDELDELLRDHNSEYTYLFKIIYERANTQNSSMEKDYILPNLIRKFLENYISFKVPIGGMQIHKKLDELYKDHPTISIETKTRIEKYCQDQSHPLYQDSPTDFDELLLGEIQSICSDVVELVRETDPEHFRHLVDEINKSRNKKTEK</sequence>
<dbReference type="GO" id="GO:0000731">
    <property type="term" value="P:DNA synthesis involved in DNA repair"/>
    <property type="evidence" value="ECO:0007669"/>
    <property type="project" value="TreeGrafter"/>
</dbReference>
<dbReference type="PATRIC" id="fig|1330330.3.peg.695"/>
<dbReference type="Proteomes" id="UP000035159">
    <property type="component" value="Chromosome"/>
</dbReference>
<dbReference type="SUPFAM" id="SSF52540">
    <property type="entry name" value="P-loop containing nucleoside triphosphate hydrolases"/>
    <property type="match status" value="1"/>
</dbReference>
<dbReference type="GO" id="GO:0006302">
    <property type="term" value="P:double-strand break repair"/>
    <property type="evidence" value="ECO:0007669"/>
    <property type="project" value="TreeGrafter"/>
</dbReference>
<proteinExistence type="predicted"/>
<name>A0A0G2ZAC5_9BACT</name>
<organism evidence="3 4">
    <name type="scientific">Kosmotoga pacifica</name>
    <dbReference type="NCBI Taxonomy" id="1330330"/>
    <lineage>
        <taxon>Bacteria</taxon>
        <taxon>Thermotogati</taxon>
        <taxon>Thermotogota</taxon>
        <taxon>Thermotogae</taxon>
        <taxon>Kosmotogales</taxon>
        <taxon>Kosmotogaceae</taxon>
        <taxon>Kosmotoga</taxon>
    </lineage>
</organism>
<reference evidence="3 4" key="1">
    <citation type="submission" date="2015-04" db="EMBL/GenBank/DDBJ databases">
        <title>Complete Genome Sequence of Kosmotoga pacifica SLHLJ1.</title>
        <authorList>
            <person name="Jiang L.J."/>
            <person name="Shao Z.Z."/>
            <person name="Jebbar M."/>
        </authorList>
    </citation>
    <scope>NUCLEOTIDE SEQUENCE [LARGE SCALE GENOMIC DNA]</scope>
    <source>
        <strain evidence="3 4">SLHLJ1</strain>
    </source>
</reference>
<evidence type="ECO:0000313" key="4">
    <source>
        <dbReference type="Proteomes" id="UP000035159"/>
    </source>
</evidence>
<protein>
    <recommendedName>
        <fullName evidence="2">Protein CR006 P-loop domain-containing protein</fullName>
    </recommendedName>
</protein>
<feature type="coiled-coil region" evidence="1">
    <location>
        <begin position="452"/>
        <end position="482"/>
    </location>
</feature>
<dbReference type="KEGG" id="kpf:IX53_03465"/>
<dbReference type="PANTHER" id="PTHR32182:SF0">
    <property type="entry name" value="DNA REPLICATION AND REPAIR PROTEIN RECF"/>
    <property type="match status" value="1"/>
</dbReference>
<dbReference type="Pfam" id="PF13166">
    <property type="entry name" value="AAA_13"/>
    <property type="match status" value="1"/>
</dbReference>
<keyword evidence="1" id="KW-0175">Coiled coil</keyword>
<feature type="domain" description="Protein CR006 P-loop" evidence="2">
    <location>
        <begin position="11"/>
        <end position="748"/>
    </location>
</feature>
<gene>
    <name evidence="3" type="ORF">IX53_03465</name>
</gene>
<dbReference type="RefSeq" id="WP_047754171.1">
    <property type="nucleotide sequence ID" value="NZ_CAJUHA010000013.1"/>
</dbReference>
<feature type="coiled-coil region" evidence="1">
    <location>
        <begin position="116"/>
        <end position="164"/>
    </location>
</feature>